<dbReference type="EMBL" id="JRLY01000005">
    <property type="protein sequence ID" value="KGO93240.1"/>
    <property type="molecule type" value="Genomic_DNA"/>
</dbReference>
<keyword evidence="1" id="KW-0812">Transmembrane</keyword>
<comment type="caution">
    <text evidence="2">The sequence shown here is derived from an EMBL/GenBank/DDBJ whole genome shotgun (WGS) entry which is preliminary data.</text>
</comment>
<keyword evidence="1" id="KW-1133">Transmembrane helix</keyword>
<accession>A0A0A2MYF4</accession>
<evidence type="ECO:0000256" key="1">
    <source>
        <dbReference type="SAM" id="Phobius"/>
    </source>
</evidence>
<dbReference type="STRING" id="1121898.GCA_000422725_01956"/>
<protein>
    <submittedName>
        <fullName evidence="2">Uncharacterized protein</fullName>
    </submittedName>
</protein>
<organism evidence="2 3">
    <name type="scientific">Flavobacterium subsaxonicum WB 4.1-42 = DSM 21790</name>
    <dbReference type="NCBI Taxonomy" id="1121898"/>
    <lineage>
        <taxon>Bacteria</taxon>
        <taxon>Pseudomonadati</taxon>
        <taxon>Bacteroidota</taxon>
        <taxon>Flavobacteriia</taxon>
        <taxon>Flavobacteriales</taxon>
        <taxon>Flavobacteriaceae</taxon>
        <taxon>Flavobacterium</taxon>
    </lineage>
</organism>
<name>A0A0A2MYF4_9FLAO</name>
<feature type="transmembrane region" description="Helical" evidence="1">
    <location>
        <begin position="27"/>
        <end position="46"/>
    </location>
</feature>
<feature type="transmembrane region" description="Helical" evidence="1">
    <location>
        <begin position="58"/>
        <end position="80"/>
    </location>
</feature>
<gene>
    <name evidence="2" type="ORF">Q766_08005</name>
</gene>
<evidence type="ECO:0000313" key="2">
    <source>
        <dbReference type="EMBL" id="KGO93240.1"/>
    </source>
</evidence>
<sequence>MIRILHIINSIAFSLNVLLYLSPSVGMLFQLILGPVQLIIALIITVKFYKVLTPSLQWLLIIYWLLAISDLICLVLILQNPIYSDILYMGLTNVIAFPVPMCIAAYFVYVTYRSNQHFNQHES</sequence>
<keyword evidence="1" id="KW-0472">Membrane</keyword>
<reference evidence="2 3" key="1">
    <citation type="submission" date="2013-09" db="EMBL/GenBank/DDBJ databases">
        <authorList>
            <person name="Zeng Z."/>
            <person name="Chen C."/>
        </authorList>
    </citation>
    <scope>NUCLEOTIDE SEQUENCE [LARGE SCALE GENOMIC DNA]</scope>
    <source>
        <strain evidence="2 3">WB 4.1-42</strain>
    </source>
</reference>
<feature type="transmembrane region" description="Helical" evidence="1">
    <location>
        <begin position="86"/>
        <end position="109"/>
    </location>
</feature>
<evidence type="ECO:0000313" key="3">
    <source>
        <dbReference type="Proteomes" id="UP000030111"/>
    </source>
</evidence>
<keyword evidence="3" id="KW-1185">Reference proteome</keyword>
<dbReference type="AlphaFoldDB" id="A0A0A2MYF4"/>
<feature type="transmembrane region" description="Helical" evidence="1">
    <location>
        <begin position="5"/>
        <end position="21"/>
    </location>
</feature>
<proteinExistence type="predicted"/>
<dbReference type="Proteomes" id="UP000030111">
    <property type="component" value="Unassembled WGS sequence"/>
</dbReference>